<evidence type="ECO:0000313" key="1">
    <source>
        <dbReference type="EMBL" id="MDN3491270.1"/>
    </source>
</evidence>
<dbReference type="Proteomes" id="UP001231197">
    <property type="component" value="Unassembled WGS sequence"/>
</dbReference>
<comment type="caution">
    <text evidence="1">The sequence shown here is derived from an EMBL/GenBank/DDBJ whole genome shotgun (WGS) entry which is preliminary data.</text>
</comment>
<protein>
    <submittedName>
        <fullName evidence="1">Uncharacterized protein</fullName>
    </submittedName>
</protein>
<proteinExistence type="predicted"/>
<reference evidence="1 2" key="1">
    <citation type="journal article" date="2023" name="Int. J. Syst. Evol. Microbiol.">
        <title>Winogradskyella bathintestinalis sp. nov., isolated from the intestine of the deep-sea loosejaw dragonfish, Malacosteus niger.</title>
        <authorList>
            <person name="Uniacke-Lowe S."/>
            <person name="Johnson C.N."/>
            <person name="Stanton C."/>
            <person name="Hill C."/>
            <person name="Ross P."/>
        </authorList>
    </citation>
    <scope>NUCLEOTIDE SEQUENCE [LARGE SCALE GENOMIC DNA]</scope>
    <source>
        <strain evidence="1 2">APC 3343</strain>
    </source>
</reference>
<evidence type="ECO:0000313" key="2">
    <source>
        <dbReference type="Proteomes" id="UP001231197"/>
    </source>
</evidence>
<name>A0ABT7ZQJ6_9FLAO</name>
<dbReference type="RefSeq" id="WP_290205012.1">
    <property type="nucleotide sequence ID" value="NZ_JASDDK010000001.1"/>
</dbReference>
<sequence length="113" mass="13413">MKKKKPPFTIGEQYELHEFELEDVETVIIGKYEYDVYRCSKKLCSSLDYGSLVDMLLFYNADILAKVVYKFEGYVLFDSIKLLICNKCDINYIYDREANLTILEIKDIKHKFQ</sequence>
<dbReference type="EMBL" id="JASDDK010000001">
    <property type="protein sequence ID" value="MDN3491270.1"/>
    <property type="molecule type" value="Genomic_DNA"/>
</dbReference>
<keyword evidence="2" id="KW-1185">Reference proteome</keyword>
<organism evidence="1 2">
    <name type="scientific">Winogradskyella bathintestinalis</name>
    <dbReference type="NCBI Taxonomy" id="3035208"/>
    <lineage>
        <taxon>Bacteria</taxon>
        <taxon>Pseudomonadati</taxon>
        <taxon>Bacteroidota</taxon>
        <taxon>Flavobacteriia</taxon>
        <taxon>Flavobacteriales</taxon>
        <taxon>Flavobacteriaceae</taxon>
        <taxon>Winogradskyella</taxon>
    </lineage>
</organism>
<accession>A0ABT7ZQJ6</accession>
<gene>
    <name evidence="1" type="ORF">QMA06_00955</name>
</gene>